<dbReference type="Proteomes" id="UP000004750">
    <property type="component" value="Unassembled WGS sequence"/>
</dbReference>
<accession>G9ZC08</accession>
<evidence type="ECO:0000313" key="2">
    <source>
        <dbReference type="Proteomes" id="UP000004750"/>
    </source>
</evidence>
<gene>
    <name evidence="1" type="ORF">HMPREF9080_00284</name>
</gene>
<reference evidence="1 2" key="1">
    <citation type="submission" date="2011-08" db="EMBL/GenBank/DDBJ databases">
        <authorList>
            <person name="Weinstock G."/>
            <person name="Sodergren E."/>
            <person name="Clifton S."/>
            <person name="Fulton L."/>
            <person name="Fulton B."/>
            <person name="Courtney L."/>
            <person name="Fronick C."/>
            <person name="Harrison M."/>
            <person name="Strong C."/>
            <person name="Farmer C."/>
            <person name="Delahaunty K."/>
            <person name="Markovic C."/>
            <person name="Hall O."/>
            <person name="Minx P."/>
            <person name="Tomlinson C."/>
            <person name="Mitreva M."/>
            <person name="Hou S."/>
            <person name="Chen J."/>
            <person name="Wollam A."/>
            <person name="Pepin K.H."/>
            <person name="Johnson M."/>
            <person name="Bhonagiri V."/>
            <person name="Zhang X."/>
            <person name="Suruliraj S."/>
            <person name="Warren W."/>
            <person name="Chinwalla A."/>
            <person name="Mardis E.R."/>
            <person name="Wilson R.K."/>
        </authorList>
    </citation>
    <scope>NUCLEOTIDE SEQUENCE [LARGE SCALE GENOMIC DNA]</scope>
    <source>
        <strain evidence="1 2">F0432</strain>
    </source>
</reference>
<comment type="caution">
    <text evidence="1">The sequence shown here is derived from an EMBL/GenBank/DDBJ whole genome shotgun (WGS) entry which is preliminary data.</text>
</comment>
<dbReference type="HOGENOM" id="CLU_3306689_0_0_6"/>
<dbReference type="EMBL" id="AGCM01000017">
    <property type="protein sequence ID" value="EHM55902.1"/>
    <property type="molecule type" value="Genomic_DNA"/>
</dbReference>
<name>G9ZC08_9GAMM</name>
<proteinExistence type="predicted"/>
<dbReference type="STRING" id="797473.HMPREF9080_00284"/>
<sequence length="39" mass="4342">MPPFQALSTGQGEALSLPVARGLKKESKFRSIKDYFSKK</sequence>
<protein>
    <submittedName>
        <fullName evidence="1">Uncharacterized protein</fullName>
    </submittedName>
</protein>
<dbReference type="AlphaFoldDB" id="G9ZC08"/>
<organism evidence="1 2">
    <name type="scientific">Cardiobacterium valvarum F0432</name>
    <dbReference type="NCBI Taxonomy" id="797473"/>
    <lineage>
        <taxon>Bacteria</taxon>
        <taxon>Pseudomonadati</taxon>
        <taxon>Pseudomonadota</taxon>
        <taxon>Gammaproteobacteria</taxon>
        <taxon>Cardiobacteriales</taxon>
        <taxon>Cardiobacteriaceae</taxon>
        <taxon>Cardiobacterium</taxon>
    </lineage>
</organism>
<evidence type="ECO:0000313" key="1">
    <source>
        <dbReference type="EMBL" id="EHM55902.1"/>
    </source>
</evidence>